<evidence type="ECO:0000256" key="5">
    <source>
        <dbReference type="ARBA" id="ARBA00022777"/>
    </source>
</evidence>
<dbReference type="PROSITE" id="PS00324">
    <property type="entry name" value="ASPARTOKINASE"/>
    <property type="match status" value="1"/>
</dbReference>
<accession>A0A9P4IRW2</accession>
<dbReference type="SUPFAM" id="SSF55021">
    <property type="entry name" value="ACT-like"/>
    <property type="match status" value="2"/>
</dbReference>
<evidence type="ECO:0000256" key="1">
    <source>
        <dbReference type="ARBA" id="ARBA00004685"/>
    </source>
</evidence>
<reference evidence="11" key="1">
    <citation type="journal article" date="2020" name="Stud. Mycol.">
        <title>101 Dothideomycetes genomes: a test case for predicting lifestyles and emergence of pathogens.</title>
        <authorList>
            <person name="Haridas S."/>
            <person name="Albert R."/>
            <person name="Binder M."/>
            <person name="Bloem J."/>
            <person name="Labutti K."/>
            <person name="Salamov A."/>
            <person name="Andreopoulos B."/>
            <person name="Baker S."/>
            <person name="Barry K."/>
            <person name="Bills G."/>
            <person name="Bluhm B."/>
            <person name="Cannon C."/>
            <person name="Castanera R."/>
            <person name="Culley D."/>
            <person name="Daum C."/>
            <person name="Ezra D."/>
            <person name="Gonzalez J."/>
            <person name="Henrissat B."/>
            <person name="Kuo A."/>
            <person name="Liang C."/>
            <person name="Lipzen A."/>
            <person name="Lutzoni F."/>
            <person name="Magnuson J."/>
            <person name="Mondo S."/>
            <person name="Nolan M."/>
            <person name="Ohm R."/>
            <person name="Pangilinan J."/>
            <person name="Park H.-J."/>
            <person name="Ramirez L."/>
            <person name="Alfaro M."/>
            <person name="Sun H."/>
            <person name="Tritt A."/>
            <person name="Yoshinaga Y."/>
            <person name="Zwiers L.-H."/>
            <person name="Turgeon B."/>
            <person name="Goodwin S."/>
            <person name="Spatafora J."/>
            <person name="Crous P."/>
            <person name="Grigoriev I."/>
        </authorList>
    </citation>
    <scope>NUCLEOTIDE SEQUENCE</scope>
    <source>
        <strain evidence="11">CBS 133067</strain>
    </source>
</reference>
<dbReference type="InterPro" id="IPR018042">
    <property type="entry name" value="Aspartate_kinase_CS"/>
</dbReference>
<evidence type="ECO:0000259" key="10">
    <source>
        <dbReference type="PROSITE" id="PS51671"/>
    </source>
</evidence>
<protein>
    <recommendedName>
        <fullName evidence="8">Aspartokinase</fullName>
        <ecNumber evidence="8">2.7.2.4</ecNumber>
    </recommendedName>
</protein>
<evidence type="ECO:0000256" key="9">
    <source>
        <dbReference type="SAM" id="MobiDB-lite"/>
    </source>
</evidence>
<dbReference type="GO" id="GO:0071266">
    <property type="term" value="P:'de novo' L-methionine biosynthetic process"/>
    <property type="evidence" value="ECO:0007669"/>
    <property type="project" value="UniProtKB-ARBA"/>
</dbReference>
<dbReference type="InterPro" id="IPR001341">
    <property type="entry name" value="Asp_kinase"/>
</dbReference>
<gene>
    <name evidence="11" type="ORF">NA57DRAFT_72124</name>
</gene>
<dbReference type="PANTHER" id="PTHR21499:SF59">
    <property type="entry name" value="ASPARTOKINASE"/>
    <property type="match status" value="1"/>
</dbReference>
<comment type="caution">
    <text evidence="11">The sequence shown here is derived from an EMBL/GenBank/DDBJ whole genome shotgun (WGS) entry which is preliminary data.</text>
</comment>
<dbReference type="Proteomes" id="UP000799772">
    <property type="component" value="Unassembled WGS sequence"/>
</dbReference>
<dbReference type="GO" id="GO:0005829">
    <property type="term" value="C:cytosol"/>
    <property type="evidence" value="ECO:0007669"/>
    <property type="project" value="TreeGrafter"/>
</dbReference>
<evidence type="ECO:0000256" key="6">
    <source>
        <dbReference type="ARBA" id="ARBA00022840"/>
    </source>
</evidence>
<keyword evidence="12" id="KW-1185">Reference proteome</keyword>
<proteinExistence type="inferred from homology"/>
<keyword evidence="3 8" id="KW-0808">Transferase</keyword>
<evidence type="ECO:0000256" key="8">
    <source>
        <dbReference type="RuleBase" id="RU003448"/>
    </source>
</evidence>
<dbReference type="InterPro" id="IPR054352">
    <property type="entry name" value="ACT_Aspartokinase"/>
</dbReference>
<comment type="similarity">
    <text evidence="2 8">Belongs to the aspartokinase family.</text>
</comment>
<dbReference type="InterPro" id="IPR001048">
    <property type="entry name" value="Asp/Glu/Uridylate_kinase"/>
</dbReference>
<evidence type="ECO:0000256" key="2">
    <source>
        <dbReference type="ARBA" id="ARBA00010122"/>
    </source>
</evidence>
<organism evidence="11 12">
    <name type="scientific">Rhizodiscina lignyota</name>
    <dbReference type="NCBI Taxonomy" id="1504668"/>
    <lineage>
        <taxon>Eukaryota</taxon>
        <taxon>Fungi</taxon>
        <taxon>Dikarya</taxon>
        <taxon>Ascomycota</taxon>
        <taxon>Pezizomycotina</taxon>
        <taxon>Dothideomycetes</taxon>
        <taxon>Pleosporomycetidae</taxon>
        <taxon>Aulographales</taxon>
        <taxon>Rhizodiscinaceae</taxon>
        <taxon>Rhizodiscina</taxon>
    </lineage>
</organism>
<dbReference type="InterPro" id="IPR045865">
    <property type="entry name" value="ACT-like_dom_sf"/>
</dbReference>
<feature type="compositionally biased region" description="Low complexity" evidence="9">
    <location>
        <begin position="343"/>
        <end position="357"/>
    </location>
</feature>
<evidence type="ECO:0000256" key="4">
    <source>
        <dbReference type="ARBA" id="ARBA00022741"/>
    </source>
</evidence>
<evidence type="ECO:0000313" key="12">
    <source>
        <dbReference type="Proteomes" id="UP000799772"/>
    </source>
</evidence>
<dbReference type="GO" id="GO:0009089">
    <property type="term" value="P:lysine biosynthetic process via diaminopimelate"/>
    <property type="evidence" value="ECO:0007669"/>
    <property type="project" value="TreeGrafter"/>
</dbReference>
<comment type="catalytic activity">
    <reaction evidence="7 8">
        <text>L-aspartate + ATP = 4-phospho-L-aspartate + ADP</text>
        <dbReference type="Rhea" id="RHEA:23776"/>
        <dbReference type="ChEBI" id="CHEBI:29991"/>
        <dbReference type="ChEBI" id="CHEBI:30616"/>
        <dbReference type="ChEBI" id="CHEBI:57535"/>
        <dbReference type="ChEBI" id="CHEBI:456216"/>
        <dbReference type="EC" id="2.7.2.4"/>
    </reaction>
</comment>
<dbReference type="GO" id="GO:0004072">
    <property type="term" value="F:aspartate kinase activity"/>
    <property type="evidence" value="ECO:0007669"/>
    <property type="project" value="UniProtKB-EC"/>
</dbReference>
<dbReference type="PROSITE" id="PS51671">
    <property type="entry name" value="ACT"/>
    <property type="match status" value="1"/>
</dbReference>
<dbReference type="OrthoDB" id="4323675at2759"/>
<dbReference type="GO" id="GO:0009090">
    <property type="term" value="P:homoserine biosynthetic process"/>
    <property type="evidence" value="ECO:0007669"/>
    <property type="project" value="TreeGrafter"/>
</dbReference>
<evidence type="ECO:0000256" key="3">
    <source>
        <dbReference type="ARBA" id="ARBA00022679"/>
    </source>
</evidence>
<dbReference type="InterPro" id="IPR002912">
    <property type="entry name" value="ACT_dom"/>
</dbReference>
<dbReference type="GO" id="GO:0005524">
    <property type="term" value="F:ATP binding"/>
    <property type="evidence" value="ECO:0007669"/>
    <property type="project" value="UniProtKB-KW"/>
</dbReference>
<dbReference type="AlphaFoldDB" id="A0A9P4IRW2"/>
<dbReference type="InterPro" id="IPR036393">
    <property type="entry name" value="AceGlu_kinase-like_sf"/>
</dbReference>
<feature type="domain" description="ACT" evidence="10">
    <location>
        <begin position="464"/>
        <end position="542"/>
    </location>
</feature>
<keyword evidence="6" id="KW-0067">ATP-binding</keyword>
<dbReference type="EMBL" id="ML978122">
    <property type="protein sequence ID" value="KAF2103141.1"/>
    <property type="molecule type" value="Genomic_DNA"/>
</dbReference>
<dbReference type="Pfam" id="PF22468">
    <property type="entry name" value="ACT_9"/>
    <property type="match status" value="1"/>
</dbReference>
<dbReference type="PANTHER" id="PTHR21499">
    <property type="entry name" value="ASPARTATE KINASE"/>
    <property type="match status" value="1"/>
</dbReference>
<name>A0A9P4IRW2_9PEZI</name>
<dbReference type="NCBIfam" id="TIGR00657">
    <property type="entry name" value="asp_kinases"/>
    <property type="match status" value="1"/>
</dbReference>
<evidence type="ECO:0000313" key="11">
    <source>
        <dbReference type="EMBL" id="KAF2103141.1"/>
    </source>
</evidence>
<feature type="region of interest" description="Disordered" evidence="9">
    <location>
        <begin position="329"/>
        <end position="357"/>
    </location>
</feature>
<evidence type="ECO:0000256" key="7">
    <source>
        <dbReference type="ARBA" id="ARBA00047872"/>
    </source>
</evidence>
<dbReference type="FunFam" id="3.40.1160.10:FF:000023">
    <property type="entry name" value="Probable aspartokinase"/>
    <property type="match status" value="1"/>
</dbReference>
<dbReference type="GO" id="GO:0009088">
    <property type="term" value="P:threonine biosynthetic process"/>
    <property type="evidence" value="ECO:0007669"/>
    <property type="project" value="UniProtKB-ARBA"/>
</dbReference>
<dbReference type="FunFam" id="3.30.2130.10:FF:000001">
    <property type="entry name" value="Bifunctional aspartokinase/homoserine dehydrogenase"/>
    <property type="match status" value="1"/>
</dbReference>
<dbReference type="CDD" id="cd04892">
    <property type="entry name" value="ACT_AK-like_2"/>
    <property type="match status" value="1"/>
</dbReference>
<sequence length="542" mass="58531">MSPAIPCKREWVVQKYGGTSLGKLLDTICGEIIPAFSYQFNVAVICSAISGKSKALGTTSLLIQCISAISSSTEGAENELNDTLDLLKDNHLNIINSIASGLNPDAQQICQRAANAISKECEQMRAFMLAAQTVGELSPRSRDRILALGERLACSIVATTLQVKGVPAQPVFLDNLVEETFGPSVATQRDAFETLGADVYPLLSQQIARKIQDCDGAIPIITGFFGIVPNSLIATVGRGYSDFCAALCAVGLGARELQIWKEVDGIFTADPRKIPSARLLPAVTFEEAAELTYYGSEVVHPMAVDQIRHAGIRLQLKNVFNPAGAGTRIYPTSTPLPSPPTSEAPTPRSTSPSRASAPPLACMLIGYHGNLENRRTPTAVTVKDPITVVNVLCNQKRKSSTFLLNVLEQVAKHNLDIDLVTSSEKSVSFALENVDDRQRLRRLITVLEDFGCVTVSEDRAIISVVGHKMRNMVGVSSEILSALAAAKINVHMISQGASEINISAVVRKDQALLAMEVIHQNVLKIPSRTEVENNFIKGPWLY</sequence>
<dbReference type="EC" id="2.7.2.4" evidence="8"/>
<keyword evidence="5 8" id="KW-0418">Kinase</keyword>
<dbReference type="Gene3D" id="3.30.2130.10">
    <property type="entry name" value="VC0802-like"/>
    <property type="match status" value="1"/>
</dbReference>
<comment type="pathway">
    <text evidence="1">Mycotoxin biosynthesis.</text>
</comment>
<dbReference type="SUPFAM" id="SSF53633">
    <property type="entry name" value="Carbamate kinase-like"/>
    <property type="match status" value="1"/>
</dbReference>
<keyword evidence="4" id="KW-0547">Nucleotide-binding</keyword>
<dbReference type="Gene3D" id="3.40.1160.10">
    <property type="entry name" value="Acetylglutamate kinase-like"/>
    <property type="match status" value="1"/>
</dbReference>
<dbReference type="Pfam" id="PF00696">
    <property type="entry name" value="AA_kinase"/>
    <property type="match status" value="1"/>
</dbReference>